<dbReference type="PANTHER" id="PTHR18034">
    <property type="entry name" value="CELL CYCLE CONTROL PROTEIN CWF22-RELATED"/>
    <property type="match status" value="1"/>
</dbReference>
<dbReference type="AlphaFoldDB" id="A0AAE1ZJL5"/>
<evidence type="ECO:0000313" key="5">
    <source>
        <dbReference type="Proteomes" id="UP001292079"/>
    </source>
</evidence>
<evidence type="ECO:0000313" key="4">
    <source>
        <dbReference type="EMBL" id="KAK4475431.1"/>
    </source>
</evidence>
<feature type="transmembrane region" description="Helical" evidence="3">
    <location>
        <begin position="277"/>
        <end position="295"/>
    </location>
</feature>
<feature type="compositionally biased region" description="Polar residues" evidence="2">
    <location>
        <begin position="107"/>
        <end position="118"/>
    </location>
</feature>
<reference evidence="4" key="1">
    <citation type="submission" date="2022-04" db="EMBL/GenBank/DDBJ databases">
        <authorList>
            <person name="Xu L."/>
            <person name="Lv Z."/>
        </authorList>
    </citation>
    <scope>NUCLEOTIDE SEQUENCE</scope>
    <source>
        <strain evidence="4">LV_2022a</strain>
    </source>
</reference>
<evidence type="ECO:0000256" key="3">
    <source>
        <dbReference type="SAM" id="Phobius"/>
    </source>
</evidence>
<organism evidence="4 5">
    <name type="scientific">Schistosoma mekongi</name>
    <name type="common">Parasitic worm</name>
    <dbReference type="NCBI Taxonomy" id="38744"/>
    <lineage>
        <taxon>Eukaryota</taxon>
        <taxon>Metazoa</taxon>
        <taxon>Spiralia</taxon>
        <taxon>Lophotrochozoa</taxon>
        <taxon>Platyhelminthes</taxon>
        <taxon>Trematoda</taxon>
        <taxon>Digenea</taxon>
        <taxon>Strigeidida</taxon>
        <taxon>Schistosomatoidea</taxon>
        <taxon>Schistosomatidae</taxon>
        <taxon>Schistosoma</taxon>
    </lineage>
</organism>
<dbReference type="Gene3D" id="1.25.40.180">
    <property type="match status" value="1"/>
</dbReference>
<accession>A0AAE1ZJL5</accession>
<dbReference type="GO" id="GO:0003723">
    <property type="term" value="F:RNA binding"/>
    <property type="evidence" value="ECO:0007669"/>
    <property type="project" value="TreeGrafter"/>
</dbReference>
<name>A0AAE1ZJL5_SCHME</name>
<sequence length="678" mass="76377">MKNSKKKKLNYTELRKQHLLEDNEKEDKIIKQLSKKLKMNRNNVKGKLKKEQTPLWLTQCGFDYLLNFEKRLDIQNNRGISNSNNATLSTTVGVSAKKKSKTLDLYGQNTGSSKSIPDSSAVDRDGIDDKSTVDSSANKQMDISTDLPVEVEKQEEEIAMSTLHDNDDSNALLYKSIRSSLNRLSESQMSKIITELCDLFTTYPRASVRSCLIEEVCNLIECTQVDRNSKMGWLHQELAVCLACVQITLHSLFQSGPLIGYLVESIIFRLFPKNNKVQLSSNVICTYSVFLAYLYRFGIISGTLILDILKAYLHDYDLGKLKAAHFISIAVGVNLRKFNLNVCQELIQQANDELAKHQLQNSEMSFELEGLIQRLSEKRSMEECVTRSLHLNKLMKVWTKGIPISGDMCLSVGLENLLNATSTGRWWLIGSAVNRTVKSKDEKSKIPVINPEIVAVAESLGLRTATRQLTFSILVSTPGGPDATASALLKACHTSANSPGVQLGAGGLAAREREMIHIILHCVMSEMPFNRFYPRVLGGILNCHRRFLMMIKCGFWDILNNANLTVEAKSNAGRALGLICLVYNFPLTVLKNYNFADNSDSNIAFLQYALMELCTGEYQNVLNKLMQLSTYTRLCRNCRIFMHKHLLNTTSMLHDKFDVNYKAIIVKLISDMREVDTF</sequence>
<evidence type="ECO:0000256" key="1">
    <source>
        <dbReference type="SAM" id="Coils"/>
    </source>
</evidence>
<proteinExistence type="predicted"/>
<keyword evidence="5" id="KW-1185">Reference proteome</keyword>
<evidence type="ECO:0000256" key="2">
    <source>
        <dbReference type="SAM" id="MobiDB-lite"/>
    </source>
</evidence>
<protein>
    <recommendedName>
        <fullName evidence="6">Nucleolar MIF4G domain-containing protein 1</fullName>
    </recommendedName>
</protein>
<dbReference type="GO" id="GO:0005730">
    <property type="term" value="C:nucleolus"/>
    <property type="evidence" value="ECO:0007669"/>
    <property type="project" value="TreeGrafter"/>
</dbReference>
<keyword evidence="3" id="KW-0812">Transmembrane</keyword>
<keyword evidence="3" id="KW-1133">Transmembrane helix</keyword>
<comment type="caution">
    <text evidence="4">The sequence shown here is derived from an EMBL/GenBank/DDBJ whole genome shotgun (WGS) entry which is preliminary data.</text>
</comment>
<feature type="region of interest" description="Disordered" evidence="2">
    <location>
        <begin position="105"/>
        <end position="137"/>
    </location>
</feature>
<reference evidence="4" key="2">
    <citation type="journal article" date="2023" name="Infect Dis Poverty">
        <title>Chromosome-scale genome of the human blood fluke Schistosoma mekongi and its implications for public health.</title>
        <authorList>
            <person name="Zhou M."/>
            <person name="Xu L."/>
            <person name="Xu D."/>
            <person name="Chen W."/>
            <person name="Khan J."/>
            <person name="Hu Y."/>
            <person name="Huang H."/>
            <person name="Wei H."/>
            <person name="Zhang Y."/>
            <person name="Chusongsang P."/>
            <person name="Tanasarnprasert K."/>
            <person name="Hu X."/>
            <person name="Limpanont Y."/>
            <person name="Lv Z."/>
        </authorList>
    </citation>
    <scope>NUCLEOTIDE SEQUENCE</scope>
    <source>
        <strain evidence="4">LV_2022a</strain>
    </source>
</reference>
<feature type="compositionally biased region" description="Basic and acidic residues" evidence="2">
    <location>
        <begin position="121"/>
        <end position="132"/>
    </location>
</feature>
<dbReference type="InterPro" id="IPR050781">
    <property type="entry name" value="CWC22_splicing_factor"/>
</dbReference>
<keyword evidence="3" id="KW-0472">Membrane</keyword>
<evidence type="ECO:0008006" key="6">
    <source>
        <dbReference type="Google" id="ProtNLM"/>
    </source>
</evidence>
<dbReference type="GO" id="GO:0042274">
    <property type="term" value="P:ribosomal small subunit biogenesis"/>
    <property type="evidence" value="ECO:0007669"/>
    <property type="project" value="TreeGrafter"/>
</dbReference>
<dbReference type="SUPFAM" id="SSF48371">
    <property type="entry name" value="ARM repeat"/>
    <property type="match status" value="1"/>
</dbReference>
<dbReference type="PANTHER" id="PTHR18034:SF4">
    <property type="entry name" value="NUCLEOLAR MIF4G DOMAIN-CONTAINING PROTEIN 1"/>
    <property type="match status" value="1"/>
</dbReference>
<dbReference type="EMBL" id="JALJAT010000001">
    <property type="protein sequence ID" value="KAK4475431.1"/>
    <property type="molecule type" value="Genomic_DNA"/>
</dbReference>
<gene>
    <name evidence="4" type="ORF">MN116_002485</name>
</gene>
<feature type="coiled-coil region" evidence="1">
    <location>
        <begin position="340"/>
        <end position="367"/>
    </location>
</feature>
<dbReference type="Proteomes" id="UP001292079">
    <property type="component" value="Unassembled WGS sequence"/>
</dbReference>
<keyword evidence="1" id="KW-0175">Coiled coil</keyword>
<dbReference type="InterPro" id="IPR016024">
    <property type="entry name" value="ARM-type_fold"/>
</dbReference>